<name>A0A975JE25_9RHOB</name>
<dbReference type="SUPFAM" id="SSF47336">
    <property type="entry name" value="ACP-like"/>
    <property type="match status" value="1"/>
</dbReference>
<dbReference type="GO" id="GO:0031177">
    <property type="term" value="F:phosphopantetheine binding"/>
    <property type="evidence" value="ECO:0007669"/>
    <property type="project" value="TreeGrafter"/>
</dbReference>
<dbReference type="SUPFAM" id="SSF56801">
    <property type="entry name" value="Acetyl-CoA synthetase-like"/>
    <property type="match status" value="1"/>
</dbReference>
<dbReference type="Pfam" id="PF00501">
    <property type="entry name" value="AMP-binding"/>
    <property type="match status" value="1"/>
</dbReference>
<keyword evidence="4" id="KW-1185">Reference proteome</keyword>
<dbReference type="Gene3D" id="3.30.559.30">
    <property type="entry name" value="Nonribosomal peptide synthetase, condensation domain"/>
    <property type="match status" value="1"/>
</dbReference>
<dbReference type="PANTHER" id="PTHR45527">
    <property type="entry name" value="NONRIBOSOMAL PEPTIDE SYNTHETASE"/>
    <property type="match status" value="1"/>
</dbReference>
<dbReference type="Pfam" id="PF00550">
    <property type="entry name" value="PP-binding"/>
    <property type="match status" value="1"/>
</dbReference>
<dbReference type="InterPro" id="IPR010071">
    <property type="entry name" value="AA_adenyl_dom"/>
</dbReference>
<dbReference type="SUPFAM" id="SSF52777">
    <property type="entry name" value="CoA-dependent acyltransferases"/>
    <property type="match status" value="2"/>
</dbReference>
<dbReference type="Pfam" id="PF00668">
    <property type="entry name" value="Condensation"/>
    <property type="match status" value="1"/>
</dbReference>
<dbReference type="AlphaFoldDB" id="A0A975JE25"/>
<dbReference type="InterPro" id="IPR045851">
    <property type="entry name" value="AMP-bd_C_sf"/>
</dbReference>
<dbReference type="PANTHER" id="PTHR45527:SF1">
    <property type="entry name" value="FATTY ACID SYNTHASE"/>
    <property type="match status" value="1"/>
</dbReference>
<feature type="domain" description="Carrier" evidence="2">
    <location>
        <begin position="463"/>
        <end position="538"/>
    </location>
</feature>
<gene>
    <name evidence="3" type="ORF">KDD17_01640</name>
</gene>
<dbReference type="PROSITE" id="PS00455">
    <property type="entry name" value="AMP_BINDING"/>
    <property type="match status" value="1"/>
</dbReference>
<dbReference type="CDD" id="cd05930">
    <property type="entry name" value="A_NRPS"/>
    <property type="match status" value="1"/>
</dbReference>
<dbReference type="GO" id="GO:0044550">
    <property type="term" value="P:secondary metabolite biosynthetic process"/>
    <property type="evidence" value="ECO:0007669"/>
    <property type="project" value="TreeGrafter"/>
</dbReference>
<dbReference type="FunFam" id="3.40.50.980:FF:000001">
    <property type="entry name" value="Non-ribosomal peptide synthetase"/>
    <property type="match status" value="1"/>
</dbReference>
<dbReference type="GO" id="GO:0043041">
    <property type="term" value="P:amino acid activation for nonribosomal peptide biosynthetic process"/>
    <property type="evidence" value="ECO:0007669"/>
    <property type="project" value="TreeGrafter"/>
</dbReference>
<evidence type="ECO:0000259" key="2">
    <source>
        <dbReference type="PROSITE" id="PS50075"/>
    </source>
</evidence>
<dbReference type="Gene3D" id="3.40.50.12780">
    <property type="entry name" value="N-terminal domain of ligase-like"/>
    <property type="match status" value="1"/>
</dbReference>
<sequence>MSYGALNDRATRIARHLIRLGVTPGARVAICLPKSTDCFAAALAVWKAGAAFVPIDPDNPAERIAFILHDSAACALITAAPGAVECALPTLALEHLPASPDSPLPDTAADGAAYVIYTSGSSGTPKGVEVAHRALATMTAAWGETLRLDGDHVFLQMANFAFDVAIADLCRALCFGGRLVLCHRPDLLDPRRLATLIETGSVNAGDFTPPVLDALVAEHSTRGGVLDGFRLILCGSDIWSRDGAEAVRALAAPDCLVLHAYGLTETVVDALMLPVQTGTPADGPLPLGRPFVPGSVVEIRDTGGQPLRGSETGEIWIGGPCIAAGYVNNDALNAAAFVPNAGVTFFRTGDLGRINAAGDVEFLGRADMQIKIRGYRIEPQEIEQRLRTLGARQAHVTRHGDQLIGYVTGATNPKALRDGLAQQVPEYMCPAVIVGLDALPLTQNGKIDTAALPAPDFDTVYRPAQDPVAQALARLWQEMLGVARIGLDDHFFERGGHSMLAVRMAIAASDALGFAVDGALIFAHPTLDAFARAVTAADTHHAPLRKRARTATLPATAGQEALWFLAQDPNQSVAYNMPFGLQFSQSADRPALARALQMLVDRHESLRIGFAVTDGRPQLRIPDHVEFLLGHEDVTRDQLTQIATRESTRAFDLSHPPLMRATLAQVSDDNDVLFVTFHHIIADGWSIDLFAQELRTLYTAFVGGGGADLPPLALQFGDYADWANSRLDPETEAAQLAFWNETLASAPALLDLPTDFPRPAQQDFAGARRAVSIDAGRTQAIRALAQRCGTTSFVVMLAAWQYLMARLSGQADIVTGVPDANRGLPETRAMIGYFVNTLAIRSAPMDTDTPQDLVRAVASDLARAQTHKDVPFARVVEHLNPHRARSHSPLFQTMLAWETAAAQQTQTGPAPFSEVEMPQQNAKYDLLLEVSESETGITGSLQFATSLFAPETADRFLRYLDALLDGFVRHPAGALERISLTGTGDTQNIECAPSPHRRRSHAMRAFSAVLRQWRKRPPTQSRAAPRIAASATTPCRPRRPVSRAICCNRVCGRRNRSRSGRIARRK</sequence>
<evidence type="ECO:0000256" key="1">
    <source>
        <dbReference type="SAM" id="MobiDB-lite"/>
    </source>
</evidence>
<dbReference type="KEGG" id="sual:KDD17_01640"/>
<dbReference type="Gene3D" id="1.10.1200.10">
    <property type="entry name" value="ACP-like"/>
    <property type="match status" value="1"/>
</dbReference>
<evidence type="ECO:0000313" key="4">
    <source>
        <dbReference type="Proteomes" id="UP000683291"/>
    </source>
</evidence>
<dbReference type="InterPro" id="IPR001242">
    <property type="entry name" value="Condensation_dom"/>
</dbReference>
<dbReference type="EMBL" id="CP073581">
    <property type="protein sequence ID" value="QUJ76792.1"/>
    <property type="molecule type" value="Genomic_DNA"/>
</dbReference>
<dbReference type="InterPro" id="IPR000873">
    <property type="entry name" value="AMP-dep_synth/lig_dom"/>
</dbReference>
<dbReference type="GO" id="GO:0005737">
    <property type="term" value="C:cytoplasm"/>
    <property type="evidence" value="ECO:0007669"/>
    <property type="project" value="TreeGrafter"/>
</dbReference>
<dbReference type="Proteomes" id="UP000683291">
    <property type="component" value="Chromosome 1"/>
</dbReference>
<dbReference type="PROSITE" id="PS50075">
    <property type="entry name" value="CARRIER"/>
    <property type="match status" value="1"/>
</dbReference>
<dbReference type="Gene3D" id="3.30.300.30">
    <property type="match status" value="1"/>
</dbReference>
<dbReference type="InterPro" id="IPR009081">
    <property type="entry name" value="PP-bd_ACP"/>
</dbReference>
<accession>A0A975JE25</accession>
<dbReference type="InterPro" id="IPR042099">
    <property type="entry name" value="ANL_N_sf"/>
</dbReference>
<dbReference type="InterPro" id="IPR036736">
    <property type="entry name" value="ACP-like_sf"/>
</dbReference>
<dbReference type="NCBIfam" id="TIGR01733">
    <property type="entry name" value="AA-adenyl-dom"/>
    <property type="match status" value="1"/>
</dbReference>
<reference evidence="3" key="1">
    <citation type="submission" date="2021-04" db="EMBL/GenBank/DDBJ databases">
        <title>Complete genome sequence for Sulfitobacter sp. strain JK7-1.</title>
        <authorList>
            <person name="Park S.-J."/>
        </authorList>
    </citation>
    <scope>NUCLEOTIDE SEQUENCE</scope>
    <source>
        <strain evidence="3">JK7-1</strain>
    </source>
</reference>
<organism evidence="3 4">
    <name type="scientific">Sulfitobacter albidus</name>
    <dbReference type="NCBI Taxonomy" id="2829501"/>
    <lineage>
        <taxon>Bacteria</taxon>
        <taxon>Pseudomonadati</taxon>
        <taxon>Pseudomonadota</taxon>
        <taxon>Alphaproteobacteria</taxon>
        <taxon>Rhodobacterales</taxon>
        <taxon>Roseobacteraceae</taxon>
        <taxon>Sulfitobacter</taxon>
    </lineage>
</organism>
<protein>
    <submittedName>
        <fullName evidence="3">Amino acid adenylation domain-containing protein</fullName>
    </submittedName>
</protein>
<dbReference type="GO" id="GO:0003824">
    <property type="term" value="F:catalytic activity"/>
    <property type="evidence" value="ECO:0007669"/>
    <property type="project" value="InterPro"/>
</dbReference>
<feature type="region of interest" description="Disordered" evidence="1">
    <location>
        <begin position="1014"/>
        <end position="1035"/>
    </location>
</feature>
<evidence type="ECO:0000313" key="3">
    <source>
        <dbReference type="EMBL" id="QUJ76792.1"/>
    </source>
</evidence>
<dbReference type="InterPro" id="IPR023213">
    <property type="entry name" value="CAT-like_dom_sf"/>
</dbReference>
<proteinExistence type="predicted"/>
<dbReference type="Gene3D" id="3.30.559.10">
    <property type="entry name" value="Chloramphenicol acetyltransferase-like domain"/>
    <property type="match status" value="1"/>
</dbReference>
<dbReference type="InterPro" id="IPR020845">
    <property type="entry name" value="AMP-binding_CS"/>
</dbReference>
<dbReference type="CDD" id="cd19531">
    <property type="entry name" value="LCL_NRPS-like"/>
    <property type="match status" value="1"/>
</dbReference>